<protein>
    <submittedName>
        <fullName evidence="2">Uncharacterized protein</fullName>
    </submittedName>
</protein>
<accession>A0ABD6EBI3</accession>
<keyword evidence="3" id="KW-1185">Reference proteome</keyword>
<evidence type="ECO:0000313" key="3">
    <source>
        <dbReference type="Proteomes" id="UP001608902"/>
    </source>
</evidence>
<keyword evidence="1" id="KW-1133">Transmembrane helix</keyword>
<dbReference type="EMBL" id="JBGFUD010002227">
    <property type="protein sequence ID" value="MFH4977343.1"/>
    <property type="molecule type" value="Genomic_DNA"/>
</dbReference>
<organism evidence="2 3">
    <name type="scientific">Gnathostoma spinigerum</name>
    <dbReference type="NCBI Taxonomy" id="75299"/>
    <lineage>
        <taxon>Eukaryota</taxon>
        <taxon>Metazoa</taxon>
        <taxon>Ecdysozoa</taxon>
        <taxon>Nematoda</taxon>
        <taxon>Chromadorea</taxon>
        <taxon>Rhabditida</taxon>
        <taxon>Spirurina</taxon>
        <taxon>Gnathostomatomorpha</taxon>
        <taxon>Gnathostomatoidea</taxon>
        <taxon>Gnathostomatidae</taxon>
        <taxon>Gnathostoma</taxon>
    </lineage>
</organism>
<reference evidence="2 3" key="1">
    <citation type="submission" date="2024-08" db="EMBL/GenBank/DDBJ databases">
        <title>Gnathostoma spinigerum genome.</title>
        <authorList>
            <person name="Gonzalez-Bertolin B."/>
            <person name="Monzon S."/>
            <person name="Zaballos A."/>
            <person name="Jimenez P."/>
            <person name="Dekumyoy P."/>
            <person name="Varona S."/>
            <person name="Cuesta I."/>
            <person name="Sumanam S."/>
            <person name="Adisakwattana P."/>
            <person name="Gasser R.B."/>
            <person name="Hernandez-Gonzalez A."/>
            <person name="Young N.D."/>
            <person name="Perteguer M.J."/>
        </authorList>
    </citation>
    <scope>NUCLEOTIDE SEQUENCE [LARGE SCALE GENOMIC DNA]</scope>
    <source>
        <strain evidence="2">AL3</strain>
        <tissue evidence="2">Liver</tissue>
    </source>
</reference>
<dbReference type="AlphaFoldDB" id="A0ABD6EBI3"/>
<proteinExistence type="predicted"/>
<gene>
    <name evidence="2" type="ORF">AB6A40_004052</name>
</gene>
<feature type="transmembrane region" description="Helical" evidence="1">
    <location>
        <begin position="76"/>
        <end position="99"/>
    </location>
</feature>
<evidence type="ECO:0000313" key="2">
    <source>
        <dbReference type="EMBL" id="MFH4977343.1"/>
    </source>
</evidence>
<name>A0ABD6EBI3_9BILA</name>
<sequence length="112" mass="12858">MFILSDIYVLQIFTIAHLVIYSRKASTDEDPSLSQRKRSLPYTLIYEPRWVQLALILVEIFHNFDGNTGRLSSRRLLRMAILLVMTILGALIGVLLIVLGKSRKPHDITESY</sequence>
<comment type="caution">
    <text evidence="2">The sequence shown here is derived from an EMBL/GenBank/DDBJ whole genome shotgun (WGS) entry which is preliminary data.</text>
</comment>
<evidence type="ECO:0000256" key="1">
    <source>
        <dbReference type="SAM" id="Phobius"/>
    </source>
</evidence>
<keyword evidence="1" id="KW-0812">Transmembrane</keyword>
<dbReference type="Proteomes" id="UP001608902">
    <property type="component" value="Unassembled WGS sequence"/>
</dbReference>
<keyword evidence="1" id="KW-0472">Membrane</keyword>